<dbReference type="AlphaFoldDB" id="A0A6S6U158"/>
<accession>A0A6S6U158</accession>
<protein>
    <submittedName>
        <fullName evidence="1">Uncharacterized protein</fullName>
    </submittedName>
</protein>
<evidence type="ECO:0000313" key="1">
    <source>
        <dbReference type="EMBL" id="CAA6821988.1"/>
    </source>
</evidence>
<dbReference type="EMBL" id="CACVAU010000064">
    <property type="protein sequence ID" value="CAA6821988.1"/>
    <property type="molecule type" value="Genomic_DNA"/>
</dbReference>
<sequence>MGTTMWQKINMLKLPIPKISKEAQKPFEILVDKILKLKEKKQPTKVLEDEIDVMVYKLYGLSEDEIAIIER</sequence>
<proteinExistence type="predicted"/>
<reference evidence="1" key="1">
    <citation type="submission" date="2020-01" db="EMBL/GenBank/DDBJ databases">
        <authorList>
            <person name="Meier V. D."/>
            <person name="Meier V D."/>
        </authorList>
    </citation>
    <scope>NUCLEOTIDE SEQUENCE</scope>
    <source>
        <strain evidence="1">HLG_WM_MAG_05</strain>
    </source>
</reference>
<organism evidence="1">
    <name type="scientific">uncultured Sulfurovum sp</name>
    <dbReference type="NCBI Taxonomy" id="269237"/>
    <lineage>
        <taxon>Bacteria</taxon>
        <taxon>Pseudomonadati</taxon>
        <taxon>Campylobacterota</taxon>
        <taxon>Epsilonproteobacteria</taxon>
        <taxon>Campylobacterales</taxon>
        <taxon>Sulfurovaceae</taxon>
        <taxon>Sulfurovum</taxon>
        <taxon>environmental samples</taxon>
    </lineage>
</organism>
<gene>
    <name evidence="1" type="ORF">HELGO_WM5645</name>
</gene>
<name>A0A6S6U158_9BACT</name>